<organism evidence="3 4">
    <name type="scientific">Kluyveromyces lactis (strain ATCC 8585 / CBS 2359 / DSM 70799 / NBRC 1267 / NRRL Y-1140 / WM37)</name>
    <name type="common">Yeast</name>
    <name type="synonym">Candida sphaerica</name>
    <dbReference type="NCBI Taxonomy" id="284590"/>
    <lineage>
        <taxon>Eukaryota</taxon>
        <taxon>Fungi</taxon>
        <taxon>Dikarya</taxon>
        <taxon>Ascomycota</taxon>
        <taxon>Saccharomycotina</taxon>
        <taxon>Saccharomycetes</taxon>
        <taxon>Saccharomycetales</taxon>
        <taxon>Saccharomycetaceae</taxon>
        <taxon>Kluyveromyces</taxon>
    </lineage>
</organism>
<gene>
    <name evidence="3" type="ORF">KLLA0_B03674g</name>
</gene>
<dbReference type="GO" id="GO:0005576">
    <property type="term" value="C:extracellular region"/>
    <property type="evidence" value="ECO:0007669"/>
    <property type="project" value="UniProtKB-ARBA"/>
</dbReference>
<feature type="domain" description="Putative 5'-nucleotidase C-terminal" evidence="2">
    <location>
        <begin position="528"/>
        <end position="593"/>
    </location>
</feature>
<reference evidence="3 4" key="1">
    <citation type="journal article" date="2004" name="Nature">
        <title>Genome evolution in yeasts.</title>
        <authorList>
            <consortium name="Genolevures"/>
            <person name="Dujon B."/>
            <person name="Sherman D."/>
            <person name="Fischer G."/>
            <person name="Durrens P."/>
            <person name="Casaregola S."/>
            <person name="Lafontaine I."/>
            <person name="de Montigny J."/>
            <person name="Marck C."/>
            <person name="Neuveglise C."/>
            <person name="Talla E."/>
            <person name="Goffard N."/>
            <person name="Frangeul L."/>
            <person name="Aigle M."/>
            <person name="Anthouard V."/>
            <person name="Babour A."/>
            <person name="Barbe V."/>
            <person name="Barnay S."/>
            <person name="Blanchin S."/>
            <person name="Beckerich J.M."/>
            <person name="Beyne E."/>
            <person name="Bleykasten C."/>
            <person name="Boisrame A."/>
            <person name="Boyer J."/>
            <person name="Cattolico L."/>
            <person name="Confanioleri F."/>
            <person name="de Daruvar A."/>
            <person name="Despons L."/>
            <person name="Fabre E."/>
            <person name="Fairhead C."/>
            <person name="Ferry-Dumazet H."/>
            <person name="Groppi A."/>
            <person name="Hantraye F."/>
            <person name="Hennequin C."/>
            <person name="Jauniaux N."/>
            <person name="Joyet P."/>
            <person name="Kachouri R."/>
            <person name="Kerrest A."/>
            <person name="Koszul R."/>
            <person name="Lemaire M."/>
            <person name="Lesur I."/>
            <person name="Ma L."/>
            <person name="Muller H."/>
            <person name="Nicaud J.M."/>
            <person name="Nikolski M."/>
            <person name="Oztas S."/>
            <person name="Ozier-Kalogeropoulos O."/>
            <person name="Pellenz S."/>
            <person name="Potier S."/>
            <person name="Richard G.F."/>
            <person name="Straub M.L."/>
            <person name="Suleau A."/>
            <person name="Swennene D."/>
            <person name="Tekaia F."/>
            <person name="Wesolowski-Louvel M."/>
            <person name="Westhof E."/>
            <person name="Wirth B."/>
            <person name="Zeniou-Meyer M."/>
            <person name="Zivanovic I."/>
            <person name="Bolotin-Fukuhara M."/>
            <person name="Thierry A."/>
            <person name="Bouchier C."/>
            <person name="Caudron B."/>
            <person name="Scarpelli C."/>
            <person name="Gaillardin C."/>
            <person name="Weissenbach J."/>
            <person name="Wincker P."/>
            <person name="Souciet J.L."/>
        </authorList>
    </citation>
    <scope>NUCLEOTIDE SEQUENCE [LARGE SCALE GENOMIC DNA]</scope>
    <source>
        <strain evidence="4">ATCC 8585 / CBS 2359 / DSM 70799 / NBRC 1267 / NRRL Y-1140 / WM37</strain>
    </source>
</reference>
<dbReference type="InterPro" id="IPR029052">
    <property type="entry name" value="Metallo-depent_PP-like"/>
</dbReference>
<dbReference type="GO" id="GO:0016787">
    <property type="term" value="F:hydrolase activity"/>
    <property type="evidence" value="ECO:0007669"/>
    <property type="project" value="InterPro"/>
</dbReference>
<dbReference type="PANTHER" id="PTHR11575:SF22">
    <property type="entry name" value="ADL392WP"/>
    <property type="match status" value="1"/>
</dbReference>
<dbReference type="PaxDb" id="284590-Q6CWJ1"/>
<dbReference type="SUPFAM" id="SSF56300">
    <property type="entry name" value="Metallo-dependent phosphatases"/>
    <property type="match status" value="1"/>
</dbReference>
<dbReference type="InterPro" id="IPR006179">
    <property type="entry name" value="5_nucleotidase/apyrase"/>
</dbReference>
<dbReference type="Pfam" id="PF21953">
    <property type="entry name" value="NadN_nucleosid_C"/>
    <property type="match status" value="2"/>
</dbReference>
<feature type="domain" description="Calcineurin-like phosphoesterase" evidence="1">
    <location>
        <begin position="97"/>
        <end position="327"/>
    </location>
</feature>
<sequence>MFSKLRVPWTKGSSFMQFIAKQRTVKFTTSFWRIYRCVLPPTMIELLSVVVLAVYALPFFLSCTLGAVLPFTPQQSVLSTVERETDKLRDLDIGQLNFLHTTDTHGWLGSHLNQDNYNAKWGDLISFIDKFKRNVVRDNDLLIIDTGDKHDGNGFSDATQPNGLNSTQIFNELDYDLLTLGNHELYVEDNTVLEYYETVMNPKFSNKYVSSNVEFIKEDGSVVPFGSKYRYFKTEKHGLRVLALSFLFDFKRYNKRAQVTPVSKEIKKPWFNEVTGNYSREEVDILLVFGHMPISDPENREINHLHAKLRHIYPNTVIQYFGAHTHIRDFVELDNKASALQSGRFCETVGFASIDDITKESPVVSRKYIDFNLDSFLHHSKSRNTKEFDTEKGVEVNQRLDRLREYLNLTTKYGDVPSTYYMYNKPLSSPHNIYHLLTEKVLPRLAPENSDANESLTSRIIMINTGAIRYDLYKGPFTADTEYTISPFSNSWNYIQLPARLAIQVESYLNGLGPILTLNAVGKEHRQCPFVDDKTLSKGYTTSDDLGCEGDDTAHRSEHQYRIPNVVQSVDIVDEDEDKVDFVYVSFIQPFVLQALNDLNEDQNIVNHSFNESDCRIYGVTSIKDLLRGYIISLNQS</sequence>
<dbReference type="eggNOG" id="KOG4419">
    <property type="taxonomic scope" value="Eukaryota"/>
</dbReference>
<dbReference type="PIRSF" id="PIRSF017316">
    <property type="entry name" value="Pesterase_C1039"/>
    <property type="match status" value="1"/>
</dbReference>
<evidence type="ECO:0000313" key="4">
    <source>
        <dbReference type="Proteomes" id="UP000000598"/>
    </source>
</evidence>
<dbReference type="InParanoid" id="Q6CWJ1"/>
<evidence type="ECO:0000259" key="2">
    <source>
        <dbReference type="Pfam" id="PF21953"/>
    </source>
</evidence>
<dbReference type="Pfam" id="PF00149">
    <property type="entry name" value="Metallophos"/>
    <property type="match status" value="1"/>
</dbReference>
<dbReference type="InterPro" id="IPR053828">
    <property type="entry name" value="Nucleosidase_C"/>
</dbReference>
<dbReference type="PANTHER" id="PTHR11575">
    <property type="entry name" value="5'-NUCLEOTIDASE-RELATED"/>
    <property type="match status" value="1"/>
</dbReference>
<accession>Q6CWJ1</accession>
<protein>
    <submittedName>
        <fullName evidence="3">KLLA0B03674p</fullName>
    </submittedName>
</protein>
<dbReference type="FunCoup" id="Q6CWJ1">
    <property type="interactions" value="36"/>
</dbReference>
<dbReference type="InterPro" id="IPR004843">
    <property type="entry name" value="Calcineurin-like_PHP"/>
</dbReference>
<dbReference type="AlphaFoldDB" id="Q6CWJ1"/>
<evidence type="ECO:0000313" key="3">
    <source>
        <dbReference type="EMBL" id="CAH02091.1"/>
    </source>
</evidence>
<dbReference type="Gene3D" id="3.90.780.10">
    <property type="entry name" value="5'-Nucleotidase, C-terminal domain"/>
    <property type="match status" value="2"/>
</dbReference>
<evidence type="ECO:0000259" key="1">
    <source>
        <dbReference type="Pfam" id="PF00149"/>
    </source>
</evidence>
<dbReference type="SUPFAM" id="SSF55816">
    <property type="entry name" value="5'-nucleotidase (syn. UDP-sugar hydrolase), C-terminal domain"/>
    <property type="match status" value="1"/>
</dbReference>
<dbReference type="STRING" id="284590.Q6CWJ1"/>
<dbReference type="GO" id="GO:0005829">
    <property type="term" value="C:cytosol"/>
    <property type="evidence" value="ECO:0007669"/>
    <property type="project" value="TreeGrafter"/>
</dbReference>
<dbReference type="Proteomes" id="UP000000598">
    <property type="component" value="Chromosome B"/>
</dbReference>
<dbReference type="InterPro" id="IPR036907">
    <property type="entry name" value="5'-Nucleotdase_C_sf"/>
</dbReference>
<dbReference type="Gene3D" id="3.60.21.10">
    <property type="match status" value="1"/>
</dbReference>
<dbReference type="InterPro" id="IPR014485">
    <property type="entry name" value="Pesterase_C1039"/>
</dbReference>
<name>Q6CWJ1_KLULA</name>
<dbReference type="HOGENOM" id="CLU_019028_0_0_1"/>
<feature type="domain" description="Putative 5'-nucleotidase C-terminal" evidence="2">
    <location>
        <begin position="419"/>
        <end position="514"/>
    </location>
</feature>
<dbReference type="KEGG" id="kla:KLLA0_B03674g"/>
<dbReference type="GO" id="GO:0009166">
    <property type="term" value="P:nucleotide catabolic process"/>
    <property type="evidence" value="ECO:0007669"/>
    <property type="project" value="InterPro"/>
</dbReference>
<dbReference type="OMA" id="PISFYRV"/>
<dbReference type="EMBL" id="CR382122">
    <property type="protein sequence ID" value="CAH02091.1"/>
    <property type="molecule type" value="Genomic_DNA"/>
</dbReference>
<keyword evidence="4" id="KW-1185">Reference proteome</keyword>
<dbReference type="FunFam" id="3.60.21.10:FF:000043">
    <property type="entry name" value="Ser/Thr protein phosphatase family"/>
    <property type="match status" value="1"/>
</dbReference>
<proteinExistence type="predicted"/>